<dbReference type="SFLD" id="SFLDS00003">
    <property type="entry name" value="Haloacid_Dehalogenase"/>
    <property type="match status" value="1"/>
</dbReference>
<dbReference type="GO" id="GO:0005829">
    <property type="term" value="C:cytosol"/>
    <property type="evidence" value="ECO:0007669"/>
    <property type="project" value="TreeGrafter"/>
</dbReference>
<dbReference type="InterPro" id="IPR000150">
    <property type="entry name" value="Cof"/>
</dbReference>
<dbReference type="PANTHER" id="PTHR10000:SF8">
    <property type="entry name" value="HAD SUPERFAMILY HYDROLASE-LIKE, TYPE 3"/>
    <property type="match status" value="1"/>
</dbReference>
<dbReference type="InterPro" id="IPR023214">
    <property type="entry name" value="HAD_sf"/>
</dbReference>
<name>A0A806KS10_9BACT</name>
<dbReference type="Gene3D" id="3.40.50.1000">
    <property type="entry name" value="HAD superfamily/HAD-like"/>
    <property type="match status" value="1"/>
</dbReference>
<dbReference type="InterPro" id="IPR006379">
    <property type="entry name" value="HAD-SF_hydro_IIB"/>
</dbReference>
<dbReference type="GO" id="GO:0016791">
    <property type="term" value="F:phosphatase activity"/>
    <property type="evidence" value="ECO:0007669"/>
    <property type="project" value="UniProtKB-ARBA"/>
</dbReference>
<evidence type="ECO:0008006" key="2">
    <source>
        <dbReference type="Google" id="ProtNLM"/>
    </source>
</evidence>
<protein>
    <recommendedName>
        <fullName evidence="2">Cof-like hydrolase</fullName>
    </recommendedName>
</protein>
<dbReference type="GO" id="GO:0000287">
    <property type="term" value="F:magnesium ion binding"/>
    <property type="evidence" value="ECO:0007669"/>
    <property type="project" value="TreeGrafter"/>
</dbReference>
<sequence>MKKINPLAIKALAVDLDGTALLPDTSMGERTERCLKRLVAGGMRVIICTGRAIGASRRYYDAIGASGPMVFFNGAEVAEVPEVKLISSNLMGFDVVDFGTDLARSMDIHFQVFFPPRDTHDEHGGGWETLFIEKRRPESEMYQKHTGIVPVVTDLKTAITMPGASGVMKAMFITDPALHDTIRRKMFDRFGDRVYMARTYPTFLEIMNAGVSKGEGLKTVMDRCGLKPKEVIAFGDEENDLPMFEAAGFSAAPSGAKDKVRQAADFVFGSNAEEGLAVFLDELFTL</sequence>
<dbReference type="NCBIfam" id="TIGR00099">
    <property type="entry name" value="Cof-subfamily"/>
    <property type="match status" value="1"/>
</dbReference>
<dbReference type="PANTHER" id="PTHR10000">
    <property type="entry name" value="PHOSPHOSERINE PHOSPHATASE"/>
    <property type="match status" value="1"/>
</dbReference>
<dbReference type="Pfam" id="PF08282">
    <property type="entry name" value="Hydrolase_3"/>
    <property type="match status" value="1"/>
</dbReference>
<dbReference type="AlphaFoldDB" id="A0A806KS10"/>
<dbReference type="InterPro" id="IPR036412">
    <property type="entry name" value="HAD-like_sf"/>
</dbReference>
<accession>A0A806KS10</accession>
<organism evidence="1">
    <name type="scientific">uncultured bacterium contig00109</name>
    <dbReference type="NCBI Taxonomy" id="1181574"/>
    <lineage>
        <taxon>Bacteria</taxon>
        <taxon>environmental samples</taxon>
    </lineage>
</organism>
<proteinExistence type="predicted"/>
<dbReference type="EMBL" id="JQ844262">
    <property type="protein sequence ID" value="AGS53949.1"/>
    <property type="molecule type" value="Genomic_DNA"/>
</dbReference>
<dbReference type="SUPFAM" id="SSF56784">
    <property type="entry name" value="HAD-like"/>
    <property type="match status" value="1"/>
</dbReference>
<dbReference type="CDD" id="cd07516">
    <property type="entry name" value="HAD_Pase"/>
    <property type="match status" value="1"/>
</dbReference>
<evidence type="ECO:0000313" key="1">
    <source>
        <dbReference type="EMBL" id="AGS53949.1"/>
    </source>
</evidence>
<dbReference type="Gene3D" id="3.30.1240.10">
    <property type="match status" value="1"/>
</dbReference>
<reference evidence="1" key="1">
    <citation type="submission" date="2012-03" db="EMBL/GenBank/DDBJ databases">
        <title>Functional metagenomics reveals considerable lignocellulase gene clusters in the gut microbiome of a wood-feeding higher termite.</title>
        <authorList>
            <person name="Liu N."/>
        </authorList>
    </citation>
    <scope>NUCLEOTIDE SEQUENCE</scope>
</reference>
<dbReference type="NCBIfam" id="TIGR01484">
    <property type="entry name" value="HAD-SF-IIB"/>
    <property type="match status" value="1"/>
</dbReference>
<dbReference type="SFLD" id="SFLDG01140">
    <property type="entry name" value="C2.B:_Phosphomannomutase_and_P"/>
    <property type="match status" value="1"/>
</dbReference>